<sequence>MTDMVGSVTEILLAISMIILLAGILRYTFGRGPQGALPDENGDLGLLETVAVVPTREAADVLVAKLAREKVRVTVSKGVDGWRLLAFPSDADDARLVLHDL</sequence>
<comment type="caution">
    <text evidence="2">The sequence shown here is derived from an EMBL/GenBank/DDBJ whole genome shotgun (WGS) entry which is preliminary data.</text>
</comment>
<feature type="transmembrane region" description="Helical" evidence="1">
    <location>
        <begin position="12"/>
        <end position="29"/>
    </location>
</feature>
<dbReference type="EMBL" id="BAABHO010000049">
    <property type="protein sequence ID" value="GAA4804960.1"/>
    <property type="molecule type" value="Genomic_DNA"/>
</dbReference>
<protein>
    <submittedName>
        <fullName evidence="2">Uncharacterized protein</fullName>
    </submittedName>
</protein>
<reference evidence="3" key="1">
    <citation type="journal article" date="2019" name="Int. J. Syst. Evol. Microbiol.">
        <title>The Global Catalogue of Microorganisms (GCM) 10K type strain sequencing project: providing services to taxonomists for standard genome sequencing and annotation.</title>
        <authorList>
            <consortium name="The Broad Institute Genomics Platform"/>
            <consortium name="The Broad Institute Genome Sequencing Center for Infectious Disease"/>
            <person name="Wu L."/>
            <person name="Ma J."/>
        </authorList>
    </citation>
    <scope>NUCLEOTIDE SEQUENCE [LARGE SCALE GENOMIC DNA]</scope>
    <source>
        <strain evidence="3">JCM 17979</strain>
    </source>
</reference>
<keyword evidence="1" id="KW-0472">Membrane</keyword>
<accession>A0ABP9C6Z3</accession>
<keyword evidence="3" id="KW-1185">Reference proteome</keyword>
<evidence type="ECO:0000313" key="3">
    <source>
        <dbReference type="Proteomes" id="UP001500928"/>
    </source>
</evidence>
<evidence type="ECO:0000313" key="2">
    <source>
        <dbReference type="EMBL" id="GAA4804960.1"/>
    </source>
</evidence>
<evidence type="ECO:0000256" key="1">
    <source>
        <dbReference type="SAM" id="Phobius"/>
    </source>
</evidence>
<name>A0ABP9C6Z3_9PSEU</name>
<gene>
    <name evidence="2" type="ORF">GCM10023200_47920</name>
</gene>
<dbReference type="Proteomes" id="UP001500928">
    <property type="component" value="Unassembled WGS sequence"/>
</dbReference>
<organism evidence="2 3">
    <name type="scientific">Actinomycetospora chlora</name>
    <dbReference type="NCBI Taxonomy" id="663608"/>
    <lineage>
        <taxon>Bacteria</taxon>
        <taxon>Bacillati</taxon>
        <taxon>Actinomycetota</taxon>
        <taxon>Actinomycetes</taxon>
        <taxon>Pseudonocardiales</taxon>
        <taxon>Pseudonocardiaceae</taxon>
        <taxon>Actinomycetospora</taxon>
    </lineage>
</organism>
<keyword evidence="1" id="KW-1133">Transmembrane helix</keyword>
<proteinExistence type="predicted"/>
<keyword evidence="1" id="KW-0812">Transmembrane</keyword>